<dbReference type="OrthoDB" id="4498590at2"/>
<dbReference type="EMBL" id="FOLM01000001">
    <property type="protein sequence ID" value="SFB91594.1"/>
    <property type="molecule type" value="Genomic_DNA"/>
</dbReference>
<name>A0A1I1EWX5_9ACTN</name>
<dbReference type="PANTHER" id="PTHR43248:SF29">
    <property type="entry name" value="TRIPEPTIDYL AMINOPEPTIDASE"/>
    <property type="match status" value="1"/>
</dbReference>
<evidence type="ECO:0000259" key="6">
    <source>
        <dbReference type="Pfam" id="PF08386"/>
    </source>
</evidence>
<evidence type="ECO:0000256" key="1">
    <source>
        <dbReference type="ARBA" id="ARBA00010088"/>
    </source>
</evidence>
<dbReference type="Pfam" id="PF08386">
    <property type="entry name" value="Abhydrolase_4"/>
    <property type="match status" value="1"/>
</dbReference>
<dbReference type="InterPro" id="IPR051601">
    <property type="entry name" value="Serine_prot/Carboxylest_S33"/>
</dbReference>
<dbReference type="RefSeq" id="WP_093836915.1">
    <property type="nucleotide sequence ID" value="NZ_FOLM01000001.1"/>
</dbReference>
<feature type="signal peptide" evidence="5">
    <location>
        <begin position="1"/>
        <end position="25"/>
    </location>
</feature>
<proteinExistence type="inferred from homology"/>
<dbReference type="SUPFAM" id="SSF53474">
    <property type="entry name" value="alpha/beta-Hydrolases"/>
    <property type="match status" value="1"/>
</dbReference>
<feature type="region of interest" description="Disordered" evidence="4">
    <location>
        <begin position="32"/>
        <end position="98"/>
    </location>
</feature>
<dbReference type="InterPro" id="IPR013595">
    <property type="entry name" value="Pept_S33_TAP-like_C"/>
</dbReference>
<accession>A0A1I1EWX5</accession>
<evidence type="ECO:0000256" key="4">
    <source>
        <dbReference type="SAM" id="MobiDB-lite"/>
    </source>
</evidence>
<comment type="similarity">
    <text evidence="1">Belongs to the peptidase S33 family.</text>
</comment>
<dbReference type="Gene3D" id="3.40.50.1820">
    <property type="entry name" value="alpha/beta hydrolase"/>
    <property type="match status" value="1"/>
</dbReference>
<evidence type="ECO:0000256" key="3">
    <source>
        <dbReference type="ARBA" id="ARBA00022801"/>
    </source>
</evidence>
<dbReference type="GO" id="GO:0016787">
    <property type="term" value="F:hydrolase activity"/>
    <property type="evidence" value="ECO:0007669"/>
    <property type="project" value="UniProtKB-KW"/>
</dbReference>
<dbReference type="STRING" id="910347.SAMN05421773_101505"/>
<evidence type="ECO:0000256" key="5">
    <source>
        <dbReference type="SAM" id="SignalP"/>
    </source>
</evidence>
<dbReference type="PROSITE" id="PS51257">
    <property type="entry name" value="PROKAR_LIPOPROTEIN"/>
    <property type="match status" value="1"/>
</dbReference>
<protein>
    <submittedName>
        <fullName evidence="7">TAP-like protein</fullName>
    </submittedName>
</protein>
<dbReference type="InterPro" id="IPR029058">
    <property type="entry name" value="AB_hydrolase_fold"/>
</dbReference>
<evidence type="ECO:0000256" key="2">
    <source>
        <dbReference type="ARBA" id="ARBA00022729"/>
    </source>
</evidence>
<reference evidence="7 8" key="1">
    <citation type="submission" date="2016-10" db="EMBL/GenBank/DDBJ databases">
        <authorList>
            <person name="de Groot N.N."/>
        </authorList>
    </citation>
    <scope>NUCLEOTIDE SEQUENCE [LARGE SCALE GENOMIC DNA]</scope>
    <source>
        <strain evidence="7 8">CGMCC 4.5739</strain>
    </source>
</reference>
<sequence>MRPARNRTARTVLAAAVAGAVLLTACTDGGDGGEGNPAADAAEQAGPTANADPPGEGTDTADLPQSLTGQRPEWSECGAPSPEQGADAPAPGTLPDGTAWECATLEVPLDYTDPGGETIGIAMIRARAAEEGGERIGSLLFNFGGPGGSGVITLPAFAEEYATLRERYDLVSFDPRGVGGSSGVKCLGDERLDDYFAAEPVPDSEAEERELLSRIERFADGCGTGYPGLLPHLTTTNTARDMDLMREVLGDDRLHYFGISYGTLLGGVYAHLFPDRVGRALLDAVVDPTRTDAESALGQAGGFQTALEAYLEDCAQDDNCPLGTDPEEGEQRLTGLLDTLEKDPMPTQNPERPLTEALAWSGIAQSLYSQDFWPFLTQGLEDALDPDDPDGTILLALGDAMNGRAADGTYSTLQSAFLAINCADSSLRYDTGDVTGRLAEFRAASPVFGPVLAWSMLSCTGWPVDGQRPHPEVAAEGSAPILLMGTTGDPATPYEGTERMRDALGEDVAVVLTYEGEGHGAYSSGNACVLDAANAYLLEGTVPEPGLTCG</sequence>
<dbReference type="PANTHER" id="PTHR43248">
    <property type="entry name" value="2-SUCCINYL-6-HYDROXY-2,4-CYCLOHEXADIENE-1-CARBOXYLATE SYNTHASE"/>
    <property type="match status" value="1"/>
</dbReference>
<evidence type="ECO:0000313" key="7">
    <source>
        <dbReference type="EMBL" id="SFB91594.1"/>
    </source>
</evidence>
<keyword evidence="2 5" id="KW-0732">Signal</keyword>
<organism evidence="7 8">
    <name type="scientific">Streptomyces aidingensis</name>
    <dbReference type="NCBI Taxonomy" id="910347"/>
    <lineage>
        <taxon>Bacteria</taxon>
        <taxon>Bacillati</taxon>
        <taxon>Actinomycetota</taxon>
        <taxon>Actinomycetes</taxon>
        <taxon>Kitasatosporales</taxon>
        <taxon>Streptomycetaceae</taxon>
        <taxon>Streptomyces</taxon>
    </lineage>
</organism>
<dbReference type="AlphaFoldDB" id="A0A1I1EWX5"/>
<dbReference type="Proteomes" id="UP000199207">
    <property type="component" value="Unassembled WGS sequence"/>
</dbReference>
<feature type="domain" description="Peptidase S33 tripeptidyl aminopeptidase-like C-terminal" evidence="6">
    <location>
        <begin position="445"/>
        <end position="549"/>
    </location>
</feature>
<evidence type="ECO:0000313" key="8">
    <source>
        <dbReference type="Proteomes" id="UP000199207"/>
    </source>
</evidence>
<keyword evidence="8" id="KW-1185">Reference proteome</keyword>
<gene>
    <name evidence="7" type="ORF">SAMN05421773_101505</name>
</gene>
<feature type="chain" id="PRO_5039141710" evidence="5">
    <location>
        <begin position="26"/>
        <end position="550"/>
    </location>
</feature>
<keyword evidence="3" id="KW-0378">Hydrolase</keyword>